<protein>
    <submittedName>
        <fullName evidence="2">Uncharacterized protein</fullName>
    </submittedName>
</protein>
<accession>A0A8K1I5J1</accession>
<geneLocation type="mitochondrion" evidence="2"/>
<proteinExistence type="predicted"/>
<dbReference type="RefSeq" id="YP_010218667.1">
    <property type="nucleotide sequence ID" value="NC_058917.1"/>
</dbReference>
<name>A0A8K1I5J1_9PEZI</name>
<keyword evidence="2" id="KW-0496">Mitochondrion</keyword>
<evidence type="ECO:0000256" key="1">
    <source>
        <dbReference type="SAM" id="MobiDB-lite"/>
    </source>
</evidence>
<evidence type="ECO:0000313" key="2">
    <source>
        <dbReference type="EMBL" id="UBU98375.1"/>
    </source>
</evidence>
<reference evidence="2" key="1">
    <citation type="submission" date="2021-01" db="EMBL/GenBank/DDBJ databases">
        <authorList>
            <person name="Sun H.-H."/>
            <person name="Zhang S."/>
            <person name="Zhang Y.-J."/>
        </authorList>
    </citation>
    <scope>NUCLEOTIDE SEQUENCE</scope>
    <source>
        <strain evidence="2">CMM1</strain>
    </source>
</reference>
<dbReference type="GeneID" id="68665318"/>
<feature type="region of interest" description="Disordered" evidence="1">
    <location>
        <begin position="1"/>
        <end position="45"/>
    </location>
</feature>
<organism evidence="2">
    <name type="scientific">Morchella brunnea</name>
    <dbReference type="NCBI Taxonomy" id="1174671"/>
    <lineage>
        <taxon>Eukaryota</taxon>
        <taxon>Fungi</taxon>
        <taxon>Dikarya</taxon>
        <taxon>Ascomycota</taxon>
        <taxon>Pezizomycotina</taxon>
        <taxon>Pezizomycetes</taxon>
        <taxon>Pezizales</taxon>
        <taxon>Morchellaceae</taxon>
        <taxon>Morchella</taxon>
    </lineage>
</organism>
<dbReference type="AlphaFoldDB" id="A0A8K1I5J1"/>
<dbReference type="EMBL" id="MW538937">
    <property type="protein sequence ID" value="UBU98375.1"/>
    <property type="molecule type" value="Genomic_DNA"/>
</dbReference>
<gene>
    <name evidence="2" type="primary">orf110A</name>
</gene>
<sequence>MRGEGRRPPLSAFFYPLGRPRGPQNNFMGTPPGGPKKAVREGEPGAGGGGNFGFGGWLAVPSLALSSLLTWYYKYLFIARFPAGSIFNSPTNLFFKPYLAACGSIHPLLA</sequence>